<reference evidence="1 2" key="1">
    <citation type="journal article" date="2017" name="Int. J. Syst. Evol. Microbiol.">
        <title>Ramlibacter monticola sp. nov., isolated from forest soil.</title>
        <authorList>
            <person name="Chaudhary D.K."/>
            <person name="Kim J."/>
        </authorList>
    </citation>
    <scope>NUCLEOTIDE SEQUENCE [LARGE SCALE GENOMIC DNA]</scope>
    <source>
        <strain evidence="1 2">KACC 19175</strain>
    </source>
</reference>
<keyword evidence="2" id="KW-1185">Reference proteome</keyword>
<protein>
    <submittedName>
        <fullName evidence="1">Uncharacterized protein</fullName>
    </submittedName>
</protein>
<sequence>MFSPLCIDCIQDNPVMPSVPAHRIIAANAYCVPQPFRAFAVRSDEPLHAFDARAPYDRVHAVRAGFLAPATLASLAAEGCARVRAEDFSEVEYAATTLQDLTAAAPGAADLVGSIAGGLQLTGVLGDDPVDYRSSVATRIDYLASRGAGFHNDVRGRWSRCLFWILALDAANVNFVMPHAGVELALVPGDLVVFDQTLAHGLCRPGDGLAAVEASFLAGDDCRQMFLTGEIALTDAQWAALGAPWLPVEEHERRGALDLMVAEFDDRSGAIKRPGELRHCMKRSTCYVDDSVLEALSAPPGR</sequence>
<name>A0A936YX56_9BURK</name>
<comment type="caution">
    <text evidence="1">The sequence shown here is derived from an EMBL/GenBank/DDBJ whole genome shotgun (WGS) entry which is preliminary data.</text>
</comment>
<dbReference type="RefSeq" id="WP_201672771.1">
    <property type="nucleotide sequence ID" value="NZ_JAEQNE010000001.1"/>
</dbReference>
<dbReference type="EMBL" id="JAEQNE010000001">
    <property type="protein sequence ID" value="MBL0390201.1"/>
    <property type="molecule type" value="Genomic_DNA"/>
</dbReference>
<evidence type="ECO:0000313" key="1">
    <source>
        <dbReference type="EMBL" id="MBL0390201.1"/>
    </source>
</evidence>
<organism evidence="1 2">
    <name type="scientific">Ramlibacter monticola</name>
    <dbReference type="NCBI Taxonomy" id="1926872"/>
    <lineage>
        <taxon>Bacteria</taxon>
        <taxon>Pseudomonadati</taxon>
        <taxon>Pseudomonadota</taxon>
        <taxon>Betaproteobacteria</taxon>
        <taxon>Burkholderiales</taxon>
        <taxon>Comamonadaceae</taxon>
        <taxon>Ramlibacter</taxon>
    </lineage>
</organism>
<dbReference type="Proteomes" id="UP000599109">
    <property type="component" value="Unassembled WGS sequence"/>
</dbReference>
<proteinExistence type="predicted"/>
<evidence type="ECO:0000313" key="2">
    <source>
        <dbReference type="Proteomes" id="UP000599109"/>
    </source>
</evidence>
<dbReference type="AlphaFoldDB" id="A0A936YX56"/>
<accession>A0A936YX56</accession>
<gene>
    <name evidence="1" type="ORF">JJ685_03520</name>
</gene>